<evidence type="ECO:0000313" key="1">
    <source>
        <dbReference type="EMBL" id="KAG8095650.1"/>
    </source>
</evidence>
<reference evidence="1" key="1">
    <citation type="journal article" date="2021" name="bioRxiv">
        <title>Whole Genome Assembly and Annotation of Northern Wild Rice, Zizania palustris L., Supports a Whole Genome Duplication in the Zizania Genus.</title>
        <authorList>
            <person name="Haas M."/>
            <person name="Kono T."/>
            <person name="Macchietto M."/>
            <person name="Millas R."/>
            <person name="McGilp L."/>
            <person name="Shao M."/>
            <person name="Duquette J."/>
            <person name="Hirsch C.N."/>
            <person name="Kimball J."/>
        </authorList>
    </citation>
    <scope>NUCLEOTIDE SEQUENCE</scope>
    <source>
        <tissue evidence="1">Fresh leaf tissue</tissue>
    </source>
</reference>
<name>A0A8J6BXA7_ZIZPA</name>
<dbReference type="Proteomes" id="UP000729402">
    <property type="component" value="Unassembled WGS sequence"/>
</dbReference>
<comment type="caution">
    <text evidence="1">The sequence shown here is derived from an EMBL/GenBank/DDBJ whole genome shotgun (WGS) entry which is preliminary data.</text>
</comment>
<dbReference type="EMBL" id="JAAALK010000079">
    <property type="protein sequence ID" value="KAG8095650.1"/>
    <property type="molecule type" value="Genomic_DNA"/>
</dbReference>
<evidence type="ECO:0000313" key="2">
    <source>
        <dbReference type="Proteomes" id="UP000729402"/>
    </source>
</evidence>
<dbReference type="AlphaFoldDB" id="A0A8J6BXA7"/>
<proteinExistence type="predicted"/>
<organism evidence="1 2">
    <name type="scientific">Zizania palustris</name>
    <name type="common">Northern wild rice</name>
    <dbReference type="NCBI Taxonomy" id="103762"/>
    <lineage>
        <taxon>Eukaryota</taxon>
        <taxon>Viridiplantae</taxon>
        <taxon>Streptophyta</taxon>
        <taxon>Embryophyta</taxon>
        <taxon>Tracheophyta</taxon>
        <taxon>Spermatophyta</taxon>
        <taxon>Magnoliopsida</taxon>
        <taxon>Liliopsida</taxon>
        <taxon>Poales</taxon>
        <taxon>Poaceae</taxon>
        <taxon>BOP clade</taxon>
        <taxon>Oryzoideae</taxon>
        <taxon>Oryzeae</taxon>
        <taxon>Zizaniinae</taxon>
        <taxon>Zizania</taxon>
    </lineage>
</organism>
<reference evidence="1" key="2">
    <citation type="submission" date="2021-02" db="EMBL/GenBank/DDBJ databases">
        <authorList>
            <person name="Kimball J.A."/>
            <person name="Haas M.W."/>
            <person name="Macchietto M."/>
            <person name="Kono T."/>
            <person name="Duquette J."/>
            <person name="Shao M."/>
        </authorList>
    </citation>
    <scope>NUCLEOTIDE SEQUENCE</scope>
    <source>
        <tissue evidence="1">Fresh leaf tissue</tissue>
    </source>
</reference>
<protein>
    <submittedName>
        <fullName evidence="1">Uncharacterized protein</fullName>
    </submittedName>
</protein>
<accession>A0A8J6BXA7</accession>
<keyword evidence="2" id="KW-1185">Reference proteome</keyword>
<gene>
    <name evidence="1" type="ORF">GUJ93_ZPchr0013g35820</name>
</gene>
<sequence length="74" mass="8491">MQAIMRHLDNLDEKLQPLQPLQEKVAMLEESQIAPWAHFLSARSTINNNISSCNDHNAISSSIVYRFSEHQIND</sequence>